<comment type="caution">
    <text evidence="2">The sequence shown here is derived from an EMBL/GenBank/DDBJ whole genome shotgun (WGS) entry which is preliminary data.</text>
</comment>
<evidence type="ECO:0000313" key="2">
    <source>
        <dbReference type="EMBL" id="MCL7023170.1"/>
    </source>
</evidence>
<accession>A0AA41RUQ9</accession>
<organism evidence="2 3">
    <name type="scientific">Papaver nudicaule</name>
    <name type="common">Iceland poppy</name>
    <dbReference type="NCBI Taxonomy" id="74823"/>
    <lineage>
        <taxon>Eukaryota</taxon>
        <taxon>Viridiplantae</taxon>
        <taxon>Streptophyta</taxon>
        <taxon>Embryophyta</taxon>
        <taxon>Tracheophyta</taxon>
        <taxon>Spermatophyta</taxon>
        <taxon>Magnoliopsida</taxon>
        <taxon>Ranunculales</taxon>
        <taxon>Papaveraceae</taxon>
        <taxon>Papaveroideae</taxon>
        <taxon>Papaver</taxon>
    </lineage>
</organism>
<evidence type="ECO:0000256" key="1">
    <source>
        <dbReference type="SAM" id="MobiDB-lite"/>
    </source>
</evidence>
<proteinExistence type="predicted"/>
<dbReference type="PANTHER" id="PTHR47303">
    <property type="match status" value="1"/>
</dbReference>
<dbReference type="PANTHER" id="PTHR47303:SF1">
    <property type="entry name" value="NF-KAPPA-B INHIBITOR BETA"/>
    <property type="match status" value="1"/>
</dbReference>
<dbReference type="EMBL" id="JAJJMA010019254">
    <property type="protein sequence ID" value="MCL7023170.1"/>
    <property type="molecule type" value="Genomic_DNA"/>
</dbReference>
<keyword evidence="3" id="KW-1185">Reference proteome</keyword>
<evidence type="ECO:0000313" key="3">
    <source>
        <dbReference type="Proteomes" id="UP001177140"/>
    </source>
</evidence>
<dbReference type="AlphaFoldDB" id="A0AA41RUQ9"/>
<protein>
    <submittedName>
        <fullName evidence="2">Uncharacterized protein</fullName>
    </submittedName>
</protein>
<dbReference type="Gene3D" id="1.25.40.20">
    <property type="entry name" value="Ankyrin repeat-containing domain"/>
    <property type="match status" value="1"/>
</dbReference>
<dbReference type="Proteomes" id="UP001177140">
    <property type="component" value="Unassembled WGS sequence"/>
</dbReference>
<gene>
    <name evidence="2" type="ORF">MKW94_000310</name>
</gene>
<feature type="compositionally biased region" description="Low complexity" evidence="1">
    <location>
        <begin position="9"/>
        <end position="22"/>
    </location>
</feature>
<name>A0AA41RUQ9_PAPNU</name>
<dbReference type="InterPro" id="IPR002110">
    <property type="entry name" value="Ankyrin_rpt"/>
</dbReference>
<dbReference type="InterPro" id="IPR036770">
    <property type="entry name" value="Ankyrin_rpt-contain_sf"/>
</dbReference>
<dbReference type="Pfam" id="PF00023">
    <property type="entry name" value="Ank"/>
    <property type="match status" value="1"/>
</dbReference>
<reference evidence="2" key="1">
    <citation type="submission" date="2022-03" db="EMBL/GenBank/DDBJ databases">
        <title>A functionally conserved STORR gene fusion in Papaver species that diverged 16.8 million years ago.</title>
        <authorList>
            <person name="Catania T."/>
        </authorList>
    </citation>
    <scope>NUCLEOTIDE SEQUENCE</scope>
    <source>
        <strain evidence="2">S-191538</strain>
    </source>
</reference>
<feature type="region of interest" description="Disordered" evidence="1">
    <location>
        <begin position="1"/>
        <end position="22"/>
    </location>
</feature>
<sequence length="167" mass="18547">MEKEVKDITSSSTLSSSSSSGSLCEIAVNLKKKQQEKDPREYHLLYNAAIIGDWKSATDLIKDDPSAKTAIITADEETALHIAAAEGHSIFVHRAASAKIAEFLVNKNSKLTQIRCTLDVWVSLMHAANYATSSSKEKKEIVKYLLNVTTNDYPEPFLETRQLIYVI</sequence>
<dbReference type="SUPFAM" id="SSF48403">
    <property type="entry name" value="Ankyrin repeat"/>
    <property type="match status" value="1"/>
</dbReference>